<comment type="subunit">
    <text evidence="3">Homotrimer.</text>
</comment>
<evidence type="ECO:0000256" key="5">
    <source>
        <dbReference type="ARBA" id="ARBA00023277"/>
    </source>
</evidence>
<evidence type="ECO:0000256" key="4">
    <source>
        <dbReference type="ARBA" id="ARBA00023239"/>
    </source>
</evidence>
<dbReference type="CDD" id="cd00452">
    <property type="entry name" value="KDPG_aldolase"/>
    <property type="match status" value="1"/>
</dbReference>
<keyword evidence="5" id="KW-0119">Carbohydrate metabolism</keyword>
<keyword evidence="7" id="KW-1185">Reference proteome</keyword>
<dbReference type="PANTHER" id="PTHR30246:SF1">
    <property type="entry name" value="2-DEHYDRO-3-DEOXY-6-PHOSPHOGALACTONATE ALDOLASE-RELATED"/>
    <property type="match status" value="1"/>
</dbReference>
<gene>
    <name evidence="6" type="ORF">E0486_05635</name>
</gene>
<comment type="caution">
    <text evidence="6">The sequence shown here is derived from an EMBL/GenBank/DDBJ whole genome shotgun (WGS) entry which is preliminary data.</text>
</comment>
<evidence type="ECO:0000256" key="3">
    <source>
        <dbReference type="ARBA" id="ARBA00011233"/>
    </source>
</evidence>
<evidence type="ECO:0000313" key="7">
    <source>
        <dbReference type="Proteomes" id="UP000295164"/>
    </source>
</evidence>
<dbReference type="EMBL" id="SKFH01000006">
    <property type="protein sequence ID" value="TCZ73442.1"/>
    <property type="molecule type" value="Genomic_DNA"/>
</dbReference>
<evidence type="ECO:0000256" key="1">
    <source>
        <dbReference type="ARBA" id="ARBA00004761"/>
    </source>
</evidence>
<evidence type="ECO:0000313" key="6">
    <source>
        <dbReference type="EMBL" id="TCZ73442.1"/>
    </source>
</evidence>
<evidence type="ECO:0000256" key="2">
    <source>
        <dbReference type="ARBA" id="ARBA00006906"/>
    </source>
</evidence>
<dbReference type="Gene3D" id="3.20.20.70">
    <property type="entry name" value="Aldolase class I"/>
    <property type="match status" value="1"/>
</dbReference>
<dbReference type="PANTHER" id="PTHR30246">
    <property type="entry name" value="2-KETO-3-DEOXY-6-PHOSPHOGLUCONATE ALDOLASE"/>
    <property type="match status" value="1"/>
</dbReference>
<organism evidence="6 7">
    <name type="scientific">Flaviaesturariibacter aridisoli</name>
    <dbReference type="NCBI Taxonomy" id="2545761"/>
    <lineage>
        <taxon>Bacteria</taxon>
        <taxon>Pseudomonadati</taxon>
        <taxon>Bacteroidota</taxon>
        <taxon>Chitinophagia</taxon>
        <taxon>Chitinophagales</taxon>
        <taxon>Chitinophagaceae</taxon>
        <taxon>Flaviaestuariibacter</taxon>
    </lineage>
</organism>
<dbReference type="InterPro" id="IPR000887">
    <property type="entry name" value="Aldlse_KDPG_KHG"/>
</dbReference>
<protein>
    <submittedName>
        <fullName evidence="6">Bifunctional 4-hydroxy-2-oxoglutarate aldolase/2-dehydro-3-deoxy-phosphogluconate aldolase</fullName>
    </submittedName>
</protein>
<keyword evidence="4" id="KW-0456">Lyase</keyword>
<comment type="pathway">
    <text evidence="1">Carbohydrate acid metabolism.</text>
</comment>
<dbReference type="GO" id="GO:0016829">
    <property type="term" value="F:lyase activity"/>
    <property type="evidence" value="ECO:0007669"/>
    <property type="project" value="UniProtKB-KW"/>
</dbReference>
<dbReference type="Pfam" id="PF01081">
    <property type="entry name" value="Aldolase"/>
    <property type="match status" value="1"/>
</dbReference>
<sequence>MATPPLRRWRRSPKLITIMSTNDPLLSGLLAQRLLPLWYHECANTSVAVLEGLYAGGIRYVEYTNRGPAAPANFKALRATADGLDGLQLGIGTIKNDDQARQYLDLGADFLIAPSVNTGVGALAAAAGKPWIPGCMTPTEIADAENAGAQVVKIFPGNVLGPAFISAVRDLFPGLRFLVTGGVEAETANLEGWFRAGASGVGMGSKLLSKELMDNPDRDRIRDAAAQALALVQQIR</sequence>
<accession>A0A4V2WMY7</accession>
<comment type="similarity">
    <text evidence="2">Belongs to the KHG/KDPG aldolase family.</text>
</comment>
<name>A0A4V2WMY7_9BACT</name>
<dbReference type="Proteomes" id="UP000295164">
    <property type="component" value="Unassembled WGS sequence"/>
</dbReference>
<dbReference type="InterPro" id="IPR013785">
    <property type="entry name" value="Aldolase_TIM"/>
</dbReference>
<proteinExistence type="inferred from homology"/>
<dbReference type="AlphaFoldDB" id="A0A4V2WMY7"/>
<reference evidence="6 7" key="1">
    <citation type="submission" date="2019-03" db="EMBL/GenBank/DDBJ databases">
        <authorList>
            <person name="Kim M.K.M."/>
        </authorList>
    </citation>
    <scope>NUCLEOTIDE SEQUENCE [LARGE SCALE GENOMIC DNA]</scope>
    <source>
        <strain evidence="6 7">17J68-15</strain>
    </source>
</reference>
<dbReference type="SUPFAM" id="SSF51569">
    <property type="entry name" value="Aldolase"/>
    <property type="match status" value="1"/>
</dbReference>
<dbReference type="OrthoDB" id="9802667at2"/>